<dbReference type="InterPro" id="IPR036390">
    <property type="entry name" value="WH_DNA-bd_sf"/>
</dbReference>
<comment type="caution">
    <text evidence="6">The sequence shown here is derived from an EMBL/GenBank/DDBJ whole genome shotgun (WGS) entry which is preliminary data.</text>
</comment>
<dbReference type="SUPFAM" id="SSF46785">
    <property type="entry name" value="Winged helix' DNA-binding domain"/>
    <property type="match status" value="1"/>
</dbReference>
<dbReference type="STRING" id="194197.BWD09_03940"/>
<name>A0A1X3DEI9_9NEIS</name>
<dbReference type="InterPro" id="IPR036388">
    <property type="entry name" value="WH-like_DNA-bd_sf"/>
</dbReference>
<protein>
    <submittedName>
        <fullName evidence="6">LysR family transcriptional regulator</fullName>
    </submittedName>
</protein>
<dbReference type="PANTHER" id="PTHR30419:SF30">
    <property type="entry name" value="LYSR FAMILY TRANSCRIPTIONAL REGULATOR"/>
    <property type="match status" value="1"/>
</dbReference>
<dbReference type="FunFam" id="1.10.10.10:FF:000001">
    <property type="entry name" value="LysR family transcriptional regulator"/>
    <property type="match status" value="1"/>
</dbReference>
<gene>
    <name evidence="6" type="ORF">BWD09_03940</name>
</gene>
<dbReference type="Pfam" id="PF00126">
    <property type="entry name" value="HTH_1"/>
    <property type="match status" value="1"/>
</dbReference>
<keyword evidence="2" id="KW-0805">Transcription regulation</keyword>
<keyword evidence="3" id="KW-0238">DNA-binding</keyword>
<dbReference type="GO" id="GO:0003677">
    <property type="term" value="F:DNA binding"/>
    <property type="evidence" value="ECO:0007669"/>
    <property type="project" value="UniProtKB-KW"/>
</dbReference>
<dbReference type="EMBL" id="MTBO01000005">
    <property type="protein sequence ID" value="OSI18131.1"/>
    <property type="molecule type" value="Genomic_DNA"/>
</dbReference>
<dbReference type="Gene3D" id="1.10.10.10">
    <property type="entry name" value="Winged helix-like DNA-binding domain superfamily/Winged helix DNA-binding domain"/>
    <property type="match status" value="1"/>
</dbReference>
<organism evidence="6 7">
    <name type="scientific">Neisseria dentiae</name>
    <dbReference type="NCBI Taxonomy" id="194197"/>
    <lineage>
        <taxon>Bacteria</taxon>
        <taxon>Pseudomonadati</taxon>
        <taxon>Pseudomonadota</taxon>
        <taxon>Betaproteobacteria</taxon>
        <taxon>Neisseriales</taxon>
        <taxon>Neisseriaceae</taxon>
        <taxon>Neisseria</taxon>
    </lineage>
</organism>
<dbReference type="CDD" id="cd08440">
    <property type="entry name" value="PBP2_LTTR_like_4"/>
    <property type="match status" value="1"/>
</dbReference>
<dbReference type="GeneID" id="94579566"/>
<dbReference type="InterPro" id="IPR000847">
    <property type="entry name" value="LysR_HTH_N"/>
</dbReference>
<dbReference type="PANTHER" id="PTHR30419">
    <property type="entry name" value="HTH-TYPE TRANSCRIPTIONAL REGULATOR YBHD"/>
    <property type="match status" value="1"/>
</dbReference>
<proteinExistence type="inferred from homology"/>
<feature type="domain" description="HTH lysR-type" evidence="5">
    <location>
        <begin position="3"/>
        <end position="60"/>
    </location>
</feature>
<dbReference type="InterPro" id="IPR050950">
    <property type="entry name" value="HTH-type_LysR_regulators"/>
</dbReference>
<sequence length="298" mass="32992">MNITLRQLKAFITVADCGSFTRAAEALNLTQSALSGLIKELEQNLEVKLFDRTTRQLHLSEAGSRLLPQAQRIFNEVALLDTEVRHLKNLRQGQVKIAVSQQLAASAMPSLIAAFNREYPDIRVGLIDCSVEQVLQRVEDNEADFGIGPERSHGSDIESELLCTLPFYLVMPPSHRLAGQADVTWADLAGETLITLSGPFTDRLAAGLSADAASYILHPAHRVNFLSTALGMVKAGLGITFCLPYAADWVRQHGLEMRLLNRPQAERRFYLYRRRHRSLSAAAQTLSNFVAAYAETAF</sequence>
<dbReference type="PROSITE" id="PS50931">
    <property type="entry name" value="HTH_LYSR"/>
    <property type="match status" value="1"/>
</dbReference>
<evidence type="ECO:0000256" key="2">
    <source>
        <dbReference type="ARBA" id="ARBA00023015"/>
    </source>
</evidence>
<dbReference type="GO" id="GO:0003700">
    <property type="term" value="F:DNA-binding transcription factor activity"/>
    <property type="evidence" value="ECO:0007669"/>
    <property type="project" value="InterPro"/>
</dbReference>
<dbReference type="InterPro" id="IPR005119">
    <property type="entry name" value="LysR_subst-bd"/>
</dbReference>
<accession>A0A1X3DEI9</accession>
<keyword evidence="7" id="KW-1185">Reference proteome</keyword>
<evidence type="ECO:0000256" key="1">
    <source>
        <dbReference type="ARBA" id="ARBA00009437"/>
    </source>
</evidence>
<dbReference type="Pfam" id="PF03466">
    <property type="entry name" value="LysR_substrate"/>
    <property type="match status" value="1"/>
</dbReference>
<evidence type="ECO:0000256" key="4">
    <source>
        <dbReference type="ARBA" id="ARBA00023163"/>
    </source>
</evidence>
<comment type="similarity">
    <text evidence="1">Belongs to the LysR transcriptional regulatory family.</text>
</comment>
<reference evidence="7" key="1">
    <citation type="submission" date="2017-01" db="EMBL/GenBank/DDBJ databases">
        <authorList>
            <person name="Wolfgang W.J."/>
            <person name="Cole J."/>
            <person name="Wroblewski D."/>
            <person name="Mcginnis J."/>
            <person name="Musser K.A."/>
        </authorList>
    </citation>
    <scope>NUCLEOTIDE SEQUENCE [LARGE SCALE GENOMIC DNA]</scope>
    <source>
        <strain evidence="7">DSM 19151</strain>
    </source>
</reference>
<dbReference type="AlphaFoldDB" id="A0A1X3DEI9"/>
<evidence type="ECO:0000256" key="3">
    <source>
        <dbReference type="ARBA" id="ARBA00023125"/>
    </source>
</evidence>
<dbReference type="OrthoDB" id="8675247at2"/>
<evidence type="ECO:0000313" key="6">
    <source>
        <dbReference type="EMBL" id="OSI18131.1"/>
    </source>
</evidence>
<evidence type="ECO:0000313" key="7">
    <source>
        <dbReference type="Proteomes" id="UP000193118"/>
    </source>
</evidence>
<dbReference type="SUPFAM" id="SSF53850">
    <property type="entry name" value="Periplasmic binding protein-like II"/>
    <property type="match status" value="1"/>
</dbReference>
<keyword evidence="4" id="KW-0804">Transcription</keyword>
<dbReference type="GO" id="GO:0005829">
    <property type="term" value="C:cytosol"/>
    <property type="evidence" value="ECO:0007669"/>
    <property type="project" value="TreeGrafter"/>
</dbReference>
<dbReference type="Proteomes" id="UP000193118">
    <property type="component" value="Unassembled WGS sequence"/>
</dbReference>
<evidence type="ECO:0000259" key="5">
    <source>
        <dbReference type="PROSITE" id="PS50931"/>
    </source>
</evidence>
<dbReference type="RefSeq" id="WP_085365425.1">
    <property type="nucleotide sequence ID" value="NZ_CAUJPZ010000050.1"/>
</dbReference>
<dbReference type="PRINTS" id="PR00039">
    <property type="entry name" value="HTHLYSR"/>
</dbReference>
<dbReference type="Gene3D" id="3.40.190.290">
    <property type="match status" value="1"/>
</dbReference>